<evidence type="ECO:0000259" key="7">
    <source>
        <dbReference type="Pfam" id="PF17917"/>
    </source>
</evidence>
<sequence length="102" mass="11223">MLQSDRLPTYYIPDLPLVITADASSYTVGTVVSHALPDGSEKTVAHASYSPTSAEENYGQTEKEALAIVNAVKKFHKLVYDHRFTLMTHHKLSLSIFGSKKG</sequence>
<dbReference type="PANTHER" id="PTHR37984">
    <property type="entry name" value="PROTEIN CBG26694"/>
    <property type="match status" value="1"/>
</dbReference>
<keyword evidence="4" id="KW-0255">Endonuclease</keyword>
<dbReference type="Pfam" id="PF17917">
    <property type="entry name" value="RT_RNaseH"/>
    <property type="match status" value="1"/>
</dbReference>
<evidence type="ECO:0000256" key="4">
    <source>
        <dbReference type="ARBA" id="ARBA00022759"/>
    </source>
</evidence>
<dbReference type="Proteomes" id="UP000274504">
    <property type="component" value="Unassembled WGS sequence"/>
</dbReference>
<dbReference type="FunFam" id="3.10.20.370:FF:000001">
    <property type="entry name" value="Retrovirus-related Pol polyprotein from transposon 17.6-like protein"/>
    <property type="match status" value="1"/>
</dbReference>
<keyword evidence="3" id="KW-0540">Nuclease</keyword>
<dbReference type="SUPFAM" id="SSF56672">
    <property type="entry name" value="DNA/RNA polymerases"/>
    <property type="match status" value="1"/>
</dbReference>
<evidence type="ECO:0000256" key="5">
    <source>
        <dbReference type="ARBA" id="ARBA00022801"/>
    </source>
</evidence>
<dbReference type="InterPro" id="IPR050951">
    <property type="entry name" value="Retrovirus_Pol_polyprotein"/>
</dbReference>
<evidence type="ECO:0000256" key="3">
    <source>
        <dbReference type="ARBA" id="ARBA00022722"/>
    </source>
</evidence>
<gene>
    <name evidence="8" type="ORF">HDID_LOCUS9827</name>
</gene>
<evidence type="ECO:0000313" key="8">
    <source>
        <dbReference type="EMBL" id="VDL62246.1"/>
    </source>
</evidence>
<feature type="domain" description="Reverse transcriptase RNase H-like" evidence="7">
    <location>
        <begin position="13"/>
        <end position="100"/>
    </location>
</feature>
<dbReference type="PANTHER" id="PTHR37984:SF5">
    <property type="entry name" value="PROTEIN NYNRIN-LIKE"/>
    <property type="match status" value="1"/>
</dbReference>
<evidence type="ECO:0000313" key="10">
    <source>
        <dbReference type="WBParaSite" id="HDID_0000982901-mRNA-1"/>
    </source>
</evidence>
<organism evidence="10">
    <name type="scientific">Hymenolepis diminuta</name>
    <name type="common">Rat tapeworm</name>
    <dbReference type="NCBI Taxonomy" id="6216"/>
    <lineage>
        <taxon>Eukaryota</taxon>
        <taxon>Metazoa</taxon>
        <taxon>Spiralia</taxon>
        <taxon>Lophotrochozoa</taxon>
        <taxon>Platyhelminthes</taxon>
        <taxon>Cestoda</taxon>
        <taxon>Eucestoda</taxon>
        <taxon>Cyclophyllidea</taxon>
        <taxon>Hymenolepididae</taxon>
        <taxon>Hymenolepis</taxon>
    </lineage>
</organism>
<dbReference type="InterPro" id="IPR041373">
    <property type="entry name" value="RT_RNaseH"/>
</dbReference>
<accession>A0A0R3SW23</accession>
<reference evidence="10" key="1">
    <citation type="submission" date="2017-02" db="UniProtKB">
        <authorList>
            <consortium name="WormBaseParasite"/>
        </authorList>
    </citation>
    <scope>IDENTIFICATION</scope>
</reference>
<dbReference type="EMBL" id="UYSG01011409">
    <property type="protein sequence ID" value="VDL62246.1"/>
    <property type="molecule type" value="Genomic_DNA"/>
</dbReference>
<evidence type="ECO:0000256" key="1">
    <source>
        <dbReference type="ARBA" id="ARBA00022679"/>
    </source>
</evidence>
<dbReference type="OrthoDB" id="6271476at2759"/>
<dbReference type="GO" id="GO:0016787">
    <property type="term" value="F:hydrolase activity"/>
    <property type="evidence" value="ECO:0007669"/>
    <property type="project" value="UniProtKB-KW"/>
</dbReference>
<dbReference type="WBParaSite" id="HDID_0000982901-mRNA-1">
    <property type="protein sequence ID" value="HDID_0000982901-mRNA-1"/>
    <property type="gene ID" value="HDID_0000982901"/>
</dbReference>
<name>A0A0R3SW23_HYMDI</name>
<evidence type="ECO:0000256" key="6">
    <source>
        <dbReference type="ARBA" id="ARBA00022918"/>
    </source>
</evidence>
<dbReference type="GO" id="GO:0003964">
    <property type="term" value="F:RNA-directed DNA polymerase activity"/>
    <property type="evidence" value="ECO:0007669"/>
    <property type="project" value="UniProtKB-KW"/>
</dbReference>
<keyword evidence="5" id="KW-0378">Hydrolase</keyword>
<dbReference type="STRING" id="6216.A0A0R3SW23"/>
<keyword evidence="2" id="KW-0548">Nucleotidyltransferase</keyword>
<dbReference type="AlphaFoldDB" id="A0A0R3SW23"/>
<keyword evidence="6" id="KW-0695">RNA-directed DNA polymerase</keyword>
<evidence type="ECO:0000256" key="2">
    <source>
        <dbReference type="ARBA" id="ARBA00022695"/>
    </source>
</evidence>
<evidence type="ECO:0000313" key="9">
    <source>
        <dbReference type="Proteomes" id="UP000274504"/>
    </source>
</evidence>
<proteinExistence type="predicted"/>
<reference evidence="8 9" key="2">
    <citation type="submission" date="2018-11" db="EMBL/GenBank/DDBJ databases">
        <authorList>
            <consortium name="Pathogen Informatics"/>
        </authorList>
    </citation>
    <scope>NUCLEOTIDE SEQUENCE [LARGE SCALE GENOMIC DNA]</scope>
</reference>
<protein>
    <submittedName>
        <fullName evidence="10">RT_RNaseH_2 domain-containing protein</fullName>
    </submittedName>
</protein>
<dbReference type="InterPro" id="IPR043502">
    <property type="entry name" value="DNA/RNA_pol_sf"/>
</dbReference>
<dbReference type="GO" id="GO:0004519">
    <property type="term" value="F:endonuclease activity"/>
    <property type="evidence" value="ECO:0007669"/>
    <property type="project" value="UniProtKB-KW"/>
</dbReference>
<keyword evidence="1" id="KW-0808">Transferase</keyword>